<evidence type="ECO:0000256" key="1">
    <source>
        <dbReference type="SAM" id="MobiDB-lite"/>
    </source>
</evidence>
<sequence>MAGNGGRADLGRGGIVGKVGAEGVVACKSWRAARLRWRLGSNNAMIKGIHPSLAARHILQTSSPSAPLLPTIPPLPKTALPPLLAIPTVLPKATLPPLPTAPLPTLPTAPTLPKPTLPSLPSTQFPSLPVPTLPTMPTAPKVTLPPLPATSLPTMPTTIPSIPAIPTNIPAIPFLSPPPSATKAFLPLEFKSGSRIEDAEQLLLESFSQSLRKVLARLEMEAIQLKSRGWIIGMVGNAGLVVDGGGEKKGFLGRVVGMAGIDGIVVGMVGSEVAGKGGSVTFGTAGIVGKVGFGKDGIWVLGSGGNEDFGKVVGAVGSVGKGVVGIGGNAALGSVGMAGSGGNVAFGKGGIVGSAGAAGGEVCNSWRAARLTWMLESDNAIRRNITRP</sequence>
<evidence type="ECO:0000313" key="2">
    <source>
        <dbReference type="EMBL" id="KAK3004476.1"/>
    </source>
</evidence>
<protein>
    <submittedName>
        <fullName evidence="2">Uncharacterized protein</fullName>
    </submittedName>
</protein>
<feature type="region of interest" description="Disordered" evidence="1">
    <location>
        <begin position="104"/>
        <end position="125"/>
    </location>
</feature>
<feature type="compositionally biased region" description="Pro residues" evidence="1">
    <location>
        <begin position="104"/>
        <end position="118"/>
    </location>
</feature>
<keyword evidence="3" id="KW-1185">Reference proteome</keyword>
<organism evidence="2 3">
    <name type="scientific">Escallonia herrerae</name>
    <dbReference type="NCBI Taxonomy" id="1293975"/>
    <lineage>
        <taxon>Eukaryota</taxon>
        <taxon>Viridiplantae</taxon>
        <taxon>Streptophyta</taxon>
        <taxon>Embryophyta</taxon>
        <taxon>Tracheophyta</taxon>
        <taxon>Spermatophyta</taxon>
        <taxon>Magnoliopsida</taxon>
        <taxon>eudicotyledons</taxon>
        <taxon>Gunneridae</taxon>
        <taxon>Pentapetalae</taxon>
        <taxon>asterids</taxon>
        <taxon>campanulids</taxon>
        <taxon>Escalloniales</taxon>
        <taxon>Escalloniaceae</taxon>
        <taxon>Escallonia</taxon>
    </lineage>
</organism>
<dbReference type="AlphaFoldDB" id="A0AA88V9F3"/>
<gene>
    <name evidence="2" type="ORF">RJ639_019583</name>
</gene>
<comment type="caution">
    <text evidence="2">The sequence shown here is derived from an EMBL/GenBank/DDBJ whole genome shotgun (WGS) entry which is preliminary data.</text>
</comment>
<reference evidence="2" key="1">
    <citation type="submission" date="2022-12" db="EMBL/GenBank/DDBJ databases">
        <title>Draft genome assemblies for two species of Escallonia (Escalloniales).</title>
        <authorList>
            <person name="Chanderbali A."/>
            <person name="Dervinis C."/>
            <person name="Anghel I."/>
            <person name="Soltis D."/>
            <person name="Soltis P."/>
            <person name="Zapata F."/>
        </authorList>
    </citation>
    <scope>NUCLEOTIDE SEQUENCE</scope>
    <source>
        <strain evidence="2">UCBG64.0493</strain>
        <tissue evidence="2">Leaf</tissue>
    </source>
</reference>
<accession>A0AA88V9F3</accession>
<dbReference type="EMBL" id="JAVXUP010002249">
    <property type="protein sequence ID" value="KAK3004476.1"/>
    <property type="molecule type" value="Genomic_DNA"/>
</dbReference>
<name>A0AA88V9F3_9ASTE</name>
<dbReference type="Proteomes" id="UP001188597">
    <property type="component" value="Unassembled WGS sequence"/>
</dbReference>
<proteinExistence type="predicted"/>
<evidence type="ECO:0000313" key="3">
    <source>
        <dbReference type="Proteomes" id="UP001188597"/>
    </source>
</evidence>